<comment type="catalytic activity">
    <reaction evidence="2">
        <text>Hydrolysis of proteins in presence of ATP.</text>
        <dbReference type="EC" id="3.4.21.53"/>
    </reaction>
</comment>
<dbReference type="Proteomes" id="UP000016567">
    <property type="component" value="Unassembled WGS sequence"/>
</dbReference>
<feature type="active site" evidence="2">
    <location>
        <position position="446"/>
    </location>
</feature>
<dbReference type="Gene3D" id="1.10.8.60">
    <property type="match status" value="1"/>
</dbReference>
<feature type="active site" evidence="2">
    <location>
        <position position="403"/>
    </location>
</feature>
<gene>
    <name evidence="4" type="ORF">VAZ01S_050_00100</name>
</gene>
<dbReference type="EC" id="3.4.21.53" evidence="2"/>
<proteinExistence type="inferred from homology"/>
<evidence type="ECO:0000313" key="5">
    <source>
        <dbReference type="Proteomes" id="UP000016567"/>
    </source>
</evidence>
<evidence type="ECO:0000256" key="1">
    <source>
        <dbReference type="ARBA" id="ARBA00022670"/>
    </source>
</evidence>
<dbReference type="AlphaFoldDB" id="U3CEF3"/>
<dbReference type="InterPro" id="IPR027065">
    <property type="entry name" value="Lon_Prtase"/>
</dbReference>
<dbReference type="GO" id="GO:0006508">
    <property type="term" value="P:proteolysis"/>
    <property type="evidence" value="ECO:0007669"/>
    <property type="project" value="UniProtKB-KW"/>
</dbReference>
<keyword evidence="2" id="KW-0378">Hydrolase</keyword>
<dbReference type="Pfam" id="PF13654">
    <property type="entry name" value="AAA_32"/>
    <property type="match status" value="1"/>
</dbReference>
<comment type="similarity">
    <text evidence="2">Belongs to the peptidase S16 family.</text>
</comment>
<dbReference type="OrthoDB" id="9758568at2"/>
<sequence length="548" mass="61163">MNQLHWQDVTPSFEQYAAILNQASTLPEHTFLDLQPRLAATIDRFINLKGLTRTLLVNGPDNSIYRDLLCSALEQKTSAPVIRIESLDAKALFDRYRVDKQGQVTREDGLIAQAHNGYLVIPANLILANPALWPNIKSCVGGSALTPVNITSERLALSPIETKQYQVKLVISGDRNQLADIEYLDGDLSAGMAMYAEVEEDIHLSQENLARYIGLVHWICSKYSMPKLHNDAFERLILAGMRYTEDQHYLPLNLMWHNQLLDLASQYSETETISFSAVDEAIEDKYYRESYLPQRAVDDILDGQVIIETTGEQVGQINGLTVIDMAGHPISYGEPARISCVIHFGDGDVSDVERKAELGGNLHAKGMMIMQAFVSSALNLDEPLPYSASIVFEQSYSEVDGDSASLAELCCLVSALSESPVNQQIAVTGAVDQFGRVQAVGGLNEKIEGFYRVCKHQGFTGQQGVIMPKSNLKHLALHKEVIESIKNDEFHIWSVSTVDEAIPLLMSQPFRGEEDSIIGKIAERIENFERHEHPEGLVDRIKNWFVKY</sequence>
<dbReference type="InterPro" id="IPR041699">
    <property type="entry name" value="AAA_32"/>
</dbReference>
<feature type="domain" description="Lon proteolytic" evidence="3">
    <location>
        <begin position="311"/>
        <end position="508"/>
    </location>
</feature>
<dbReference type="STRING" id="1219077.VAZ01S_050_00100"/>
<dbReference type="Gene3D" id="3.40.50.300">
    <property type="entry name" value="P-loop containing nucleotide triphosphate hydrolases"/>
    <property type="match status" value="1"/>
</dbReference>
<evidence type="ECO:0000256" key="2">
    <source>
        <dbReference type="PROSITE-ProRule" id="PRU01122"/>
    </source>
</evidence>
<dbReference type="Gene3D" id="3.30.230.10">
    <property type="match status" value="1"/>
</dbReference>
<protein>
    <recommendedName>
        <fullName evidence="2">endopeptidase La</fullName>
        <ecNumber evidence="2">3.4.21.53</ecNumber>
    </recommendedName>
</protein>
<evidence type="ECO:0000259" key="3">
    <source>
        <dbReference type="PROSITE" id="PS51786"/>
    </source>
</evidence>
<dbReference type="SUPFAM" id="SSF54211">
    <property type="entry name" value="Ribosomal protein S5 domain 2-like"/>
    <property type="match status" value="1"/>
</dbReference>
<keyword evidence="2" id="KW-0720">Serine protease</keyword>
<evidence type="ECO:0000313" key="4">
    <source>
        <dbReference type="EMBL" id="GAD76698.1"/>
    </source>
</evidence>
<comment type="caution">
    <text evidence="4">The sequence shown here is derived from an EMBL/GenBank/DDBJ whole genome shotgun (WGS) entry which is preliminary data.</text>
</comment>
<dbReference type="PANTHER" id="PTHR10046">
    <property type="entry name" value="ATP DEPENDENT LON PROTEASE FAMILY MEMBER"/>
    <property type="match status" value="1"/>
</dbReference>
<dbReference type="PROSITE" id="PS51786">
    <property type="entry name" value="LON_PROTEOLYTIC"/>
    <property type="match status" value="1"/>
</dbReference>
<accession>U3CEF3</accession>
<keyword evidence="5" id="KW-1185">Reference proteome</keyword>
<dbReference type="GO" id="GO:0030163">
    <property type="term" value="P:protein catabolic process"/>
    <property type="evidence" value="ECO:0007669"/>
    <property type="project" value="InterPro"/>
</dbReference>
<dbReference type="InterPro" id="IPR008269">
    <property type="entry name" value="Lon_proteolytic"/>
</dbReference>
<organism evidence="4 5">
    <name type="scientific">Vibrio azureus NBRC 104587</name>
    <dbReference type="NCBI Taxonomy" id="1219077"/>
    <lineage>
        <taxon>Bacteria</taxon>
        <taxon>Pseudomonadati</taxon>
        <taxon>Pseudomonadota</taxon>
        <taxon>Gammaproteobacteria</taxon>
        <taxon>Vibrionales</taxon>
        <taxon>Vibrionaceae</taxon>
        <taxon>Vibrio</taxon>
    </lineage>
</organism>
<name>U3CEF3_9VIBR</name>
<dbReference type="InterPro" id="IPR020568">
    <property type="entry name" value="Ribosomal_Su5_D2-typ_SF"/>
</dbReference>
<dbReference type="InterPro" id="IPR027417">
    <property type="entry name" value="P-loop_NTPase"/>
</dbReference>
<dbReference type="GO" id="GO:0005524">
    <property type="term" value="F:ATP binding"/>
    <property type="evidence" value="ECO:0007669"/>
    <property type="project" value="InterPro"/>
</dbReference>
<keyword evidence="1 2" id="KW-0645">Protease</keyword>
<dbReference type="eggNOG" id="COG1067">
    <property type="taxonomic scope" value="Bacteria"/>
</dbReference>
<dbReference type="RefSeq" id="WP_021710445.1">
    <property type="nucleotide sequence ID" value="NZ_BAOB01000061.1"/>
</dbReference>
<dbReference type="Pfam" id="PF05362">
    <property type="entry name" value="Lon_C"/>
    <property type="match status" value="1"/>
</dbReference>
<dbReference type="InterPro" id="IPR014721">
    <property type="entry name" value="Ribsml_uS5_D2-typ_fold_subgr"/>
</dbReference>
<dbReference type="GO" id="GO:0004176">
    <property type="term" value="F:ATP-dependent peptidase activity"/>
    <property type="evidence" value="ECO:0007669"/>
    <property type="project" value="UniProtKB-UniRule"/>
</dbReference>
<dbReference type="PRINTS" id="PR00830">
    <property type="entry name" value="ENDOLAPTASE"/>
</dbReference>
<dbReference type="EMBL" id="BATL01000050">
    <property type="protein sequence ID" value="GAD76698.1"/>
    <property type="molecule type" value="Genomic_DNA"/>
</dbReference>
<reference evidence="4 5" key="1">
    <citation type="submission" date="2013-09" db="EMBL/GenBank/DDBJ databases">
        <title>Whole genome shotgun sequence of Vibrio azureus NBRC 104587.</title>
        <authorList>
            <person name="Isaki S."/>
            <person name="Hosoyama A."/>
            <person name="Numata M."/>
            <person name="Hashimoto M."/>
            <person name="Hosoyama Y."/>
            <person name="Tsuchikane K."/>
            <person name="Noguchi M."/>
            <person name="Hirakata S."/>
            <person name="Ichikawa N."/>
            <person name="Ohji S."/>
            <person name="Yamazoe A."/>
            <person name="Fujita N."/>
        </authorList>
    </citation>
    <scope>NUCLEOTIDE SEQUENCE [LARGE SCALE GENOMIC DNA]</scope>
    <source>
        <strain evidence="4 5">NBRC 104587</strain>
    </source>
</reference>
<dbReference type="GO" id="GO:0004252">
    <property type="term" value="F:serine-type endopeptidase activity"/>
    <property type="evidence" value="ECO:0007669"/>
    <property type="project" value="UniProtKB-UniRule"/>
</dbReference>